<dbReference type="InterPro" id="IPR008258">
    <property type="entry name" value="Transglycosylase_SLT_dom_1"/>
</dbReference>
<feature type="region of interest" description="Disordered" evidence="1">
    <location>
        <begin position="434"/>
        <end position="496"/>
    </location>
</feature>
<dbReference type="CDD" id="cd00118">
    <property type="entry name" value="LysM"/>
    <property type="match status" value="4"/>
</dbReference>
<keyword evidence="5" id="KW-1185">Reference proteome</keyword>
<gene>
    <name evidence="4" type="ORF">ACFQHR_07820</name>
</gene>
<feature type="domain" description="LysM" evidence="3">
    <location>
        <begin position="640"/>
        <end position="684"/>
    </location>
</feature>
<dbReference type="PROSITE" id="PS51782">
    <property type="entry name" value="LYSM"/>
    <property type="match status" value="5"/>
</dbReference>
<feature type="compositionally biased region" description="Polar residues" evidence="1">
    <location>
        <begin position="473"/>
        <end position="495"/>
    </location>
</feature>
<dbReference type="EMBL" id="JBHSYQ010000003">
    <property type="protein sequence ID" value="MFC6997527.1"/>
    <property type="molecule type" value="Genomic_DNA"/>
</dbReference>
<keyword evidence="2" id="KW-0732">Signal</keyword>
<dbReference type="CDD" id="cd16894">
    <property type="entry name" value="MltD-like"/>
    <property type="match status" value="1"/>
</dbReference>
<feature type="domain" description="LysM" evidence="3">
    <location>
        <begin position="566"/>
        <end position="610"/>
    </location>
</feature>
<feature type="signal peptide" evidence="2">
    <location>
        <begin position="1"/>
        <end position="19"/>
    </location>
</feature>
<dbReference type="SUPFAM" id="SSF54106">
    <property type="entry name" value="LysM domain"/>
    <property type="match status" value="4"/>
</dbReference>
<accession>A0ABW2DLT9</accession>
<dbReference type="Proteomes" id="UP001596405">
    <property type="component" value="Unassembled WGS sequence"/>
</dbReference>
<dbReference type="Gene3D" id="3.10.350.10">
    <property type="entry name" value="LysM domain"/>
    <property type="match status" value="3"/>
</dbReference>
<organism evidence="4 5">
    <name type="scientific">Rufibacter roseus</name>
    <dbReference type="NCBI Taxonomy" id="1567108"/>
    <lineage>
        <taxon>Bacteria</taxon>
        <taxon>Pseudomonadati</taxon>
        <taxon>Bacteroidota</taxon>
        <taxon>Cytophagia</taxon>
        <taxon>Cytophagales</taxon>
        <taxon>Hymenobacteraceae</taxon>
        <taxon>Rufibacter</taxon>
    </lineage>
</organism>
<feature type="domain" description="LysM" evidence="3">
    <location>
        <begin position="315"/>
        <end position="359"/>
    </location>
</feature>
<evidence type="ECO:0000256" key="1">
    <source>
        <dbReference type="SAM" id="MobiDB-lite"/>
    </source>
</evidence>
<dbReference type="SMART" id="SM00257">
    <property type="entry name" value="LysM"/>
    <property type="match status" value="5"/>
</dbReference>
<sequence length="763" mass="82842">MKKSLLLLLLSLICWVARAQKPVVPHNIYFADMHLQVKDDARADIQKIVDAITKHPGYFQKKVDLADAYFPFIERAFEQEGVPTDFKYLVLQESGLVSDAVSTSNAVGFWQFKEGAATELGVKVNSNVDERKHIIESSHGAAKYLLRNNQYYQNWFNALLSYYQGLTGTKALTKTSDIGKKKMVLDGSTNKYLLTFLAHKIAYENAVGKNPNPPLALQAVKAQPGQKLSEIALQVNAKVEEVELYNKWLSASAIPADKEYFVMIPVTGGQGIQAIATQPASPVQQPVITDKVTKAELKTIASSRKAVFTSLNGLKAIVAQENDTKDILALQADISTRKFLRYNDLRSFDPIVPGKKYYLQTKRTKSDTDYHVARAGETMHDIAQEYGVKLSRLLSKNRMKKTEALVQGRLVWLKHTRPKTTPVEFRSVEVEFKEEPAIPSQGQQKQQVIAKKSESTSEKGKPEATKGAIASEPTATVSTSPAQDKATASGSSTKAENGALAANEPMNHQESAVDSITVKAATTAATYPVKRNSAPVQPKAPDEPLVAEVKPAAPVKQKPASVEVSTEHAVKSGETLYAISKQYEVAMEDLVAWNKLDVNAPLALGQKIRLTGPAKTAEVTQVVSSAPASQAKSTSPASVSEHKVAAGETLYSISRKYGITLQELQKWNALGTSGSISIGQKLVVSAPAAPVSSAQPEAQTNAVAAVSPAKSSAGTVTHKVATGESMYQISRKYGVTIKEIMDWNNKPDFNVSVGENLVIKPKL</sequence>
<dbReference type="InterPro" id="IPR023346">
    <property type="entry name" value="Lysozyme-like_dom_sf"/>
</dbReference>
<evidence type="ECO:0000313" key="4">
    <source>
        <dbReference type="EMBL" id="MFC6997527.1"/>
    </source>
</evidence>
<dbReference type="RefSeq" id="WP_066619194.1">
    <property type="nucleotide sequence ID" value="NZ_JBHSYQ010000003.1"/>
</dbReference>
<dbReference type="SUPFAM" id="SSF53955">
    <property type="entry name" value="Lysozyme-like"/>
    <property type="match status" value="1"/>
</dbReference>
<feature type="chain" id="PRO_5046753800" evidence="2">
    <location>
        <begin position="20"/>
        <end position="763"/>
    </location>
</feature>
<dbReference type="Pfam" id="PF01464">
    <property type="entry name" value="SLT"/>
    <property type="match status" value="1"/>
</dbReference>
<dbReference type="Pfam" id="PF01476">
    <property type="entry name" value="LysM"/>
    <property type="match status" value="4"/>
</dbReference>
<protein>
    <submittedName>
        <fullName evidence="4">LysM peptidoglycan-binding domain-containing protein</fullName>
    </submittedName>
</protein>
<dbReference type="Gene3D" id="1.10.530.10">
    <property type="match status" value="1"/>
</dbReference>
<dbReference type="PANTHER" id="PTHR33734">
    <property type="entry name" value="LYSM DOMAIN-CONTAINING GPI-ANCHORED PROTEIN 2"/>
    <property type="match status" value="1"/>
</dbReference>
<proteinExistence type="predicted"/>
<comment type="caution">
    <text evidence="4">The sequence shown here is derived from an EMBL/GenBank/DDBJ whole genome shotgun (WGS) entry which is preliminary data.</text>
</comment>
<dbReference type="PANTHER" id="PTHR33734:SF22">
    <property type="entry name" value="MEMBRANE-BOUND LYTIC MUREIN TRANSGLYCOSYLASE D"/>
    <property type="match status" value="1"/>
</dbReference>
<evidence type="ECO:0000259" key="3">
    <source>
        <dbReference type="PROSITE" id="PS51782"/>
    </source>
</evidence>
<reference evidence="5" key="1">
    <citation type="journal article" date="2019" name="Int. J. Syst. Evol. Microbiol.">
        <title>The Global Catalogue of Microorganisms (GCM) 10K type strain sequencing project: providing services to taxonomists for standard genome sequencing and annotation.</title>
        <authorList>
            <consortium name="The Broad Institute Genomics Platform"/>
            <consortium name="The Broad Institute Genome Sequencing Center for Infectious Disease"/>
            <person name="Wu L."/>
            <person name="Ma J."/>
        </authorList>
    </citation>
    <scope>NUCLEOTIDE SEQUENCE [LARGE SCALE GENOMIC DNA]</scope>
    <source>
        <strain evidence="5">CGMCC 4.7393</strain>
    </source>
</reference>
<evidence type="ECO:0000256" key="2">
    <source>
        <dbReference type="SAM" id="SignalP"/>
    </source>
</evidence>
<feature type="domain" description="LysM" evidence="3">
    <location>
        <begin position="369"/>
        <end position="413"/>
    </location>
</feature>
<feature type="domain" description="LysM" evidence="3">
    <location>
        <begin position="716"/>
        <end position="759"/>
    </location>
</feature>
<dbReference type="InterPro" id="IPR036779">
    <property type="entry name" value="LysM_dom_sf"/>
</dbReference>
<dbReference type="InterPro" id="IPR018392">
    <property type="entry name" value="LysM"/>
</dbReference>
<feature type="compositionally biased region" description="Basic and acidic residues" evidence="1">
    <location>
        <begin position="451"/>
        <end position="464"/>
    </location>
</feature>
<evidence type="ECO:0000313" key="5">
    <source>
        <dbReference type="Proteomes" id="UP001596405"/>
    </source>
</evidence>
<name>A0ABW2DLT9_9BACT</name>